<keyword evidence="7" id="KW-0653">Protein transport</keyword>
<keyword evidence="7" id="KW-1006">Bacterial flagellum protein export</keyword>
<dbReference type="PANTHER" id="PTHR30161:SF1">
    <property type="entry name" value="FLAGELLAR BIOSYNTHESIS PROTEIN FLHA-RELATED"/>
    <property type="match status" value="1"/>
</dbReference>
<organism evidence="9 10">
    <name type="scientific">Roseibaca calidilacus</name>
    <dbReference type="NCBI Taxonomy" id="1666912"/>
    <lineage>
        <taxon>Bacteria</taxon>
        <taxon>Pseudomonadati</taxon>
        <taxon>Pseudomonadota</taxon>
        <taxon>Alphaproteobacteria</taxon>
        <taxon>Rhodobacterales</taxon>
        <taxon>Paracoccaceae</taxon>
        <taxon>Roseinatronobacter</taxon>
    </lineage>
</organism>
<dbReference type="Pfam" id="PF00771">
    <property type="entry name" value="FHIPEP"/>
    <property type="match status" value="1"/>
</dbReference>
<dbReference type="GO" id="GO:0009306">
    <property type="term" value="P:protein secretion"/>
    <property type="evidence" value="ECO:0007669"/>
    <property type="project" value="InterPro"/>
</dbReference>
<comment type="subcellular location">
    <subcellularLocation>
        <location evidence="1 7">Cell membrane</location>
        <topology evidence="1 7">Multi-pass membrane protein</topology>
    </subcellularLocation>
</comment>
<keyword evidence="7" id="KW-0813">Transport</keyword>
<dbReference type="PRINTS" id="PR00949">
    <property type="entry name" value="TYPE3IMAPROT"/>
</dbReference>
<feature type="transmembrane region" description="Helical" evidence="7">
    <location>
        <begin position="137"/>
        <end position="160"/>
    </location>
</feature>
<dbReference type="Proteomes" id="UP000050413">
    <property type="component" value="Unassembled WGS sequence"/>
</dbReference>
<feature type="region of interest" description="Disordered" evidence="8">
    <location>
        <begin position="356"/>
        <end position="377"/>
    </location>
</feature>
<comment type="similarity">
    <text evidence="2 7">Belongs to the FHIPEP (flagella/HR/invasion proteins export pore) family.</text>
</comment>
<dbReference type="PANTHER" id="PTHR30161">
    <property type="entry name" value="FLAGELLAR EXPORT PROTEIN, MEMBRANE FLHA SUBUNIT-RELATED"/>
    <property type="match status" value="1"/>
</dbReference>
<keyword evidence="9" id="KW-0969">Cilium</keyword>
<keyword evidence="9" id="KW-0966">Cell projection</keyword>
<dbReference type="PROSITE" id="PS00994">
    <property type="entry name" value="FHIPEP"/>
    <property type="match status" value="1"/>
</dbReference>
<dbReference type="GO" id="GO:0044780">
    <property type="term" value="P:bacterial-type flagellum assembly"/>
    <property type="evidence" value="ECO:0007669"/>
    <property type="project" value="InterPro"/>
</dbReference>
<feature type="transmembrane region" description="Helical" evidence="7">
    <location>
        <begin position="97"/>
        <end position="117"/>
    </location>
</feature>
<feature type="transmembrane region" description="Helical" evidence="7">
    <location>
        <begin position="62"/>
        <end position="85"/>
    </location>
</feature>
<evidence type="ECO:0000256" key="5">
    <source>
        <dbReference type="ARBA" id="ARBA00022989"/>
    </source>
</evidence>
<protein>
    <recommendedName>
        <fullName evidence="7">Flagellar biosynthesis protein FlhA</fullName>
    </recommendedName>
</protein>
<keyword evidence="4 7" id="KW-0812">Transmembrane</keyword>
<evidence type="ECO:0000313" key="9">
    <source>
        <dbReference type="EMBL" id="KPP95568.1"/>
    </source>
</evidence>
<feature type="transmembrane region" description="Helical" evidence="7">
    <location>
        <begin position="271"/>
        <end position="293"/>
    </location>
</feature>
<accession>A0A0P7YXA8</accession>
<sequence length="732" mass="77316">MLQRRGLHVCHYPNAAIRPARGAWRMNALTQGRLAGLDLGGVALPMGILVILAMMIVPLPAAMLDVFFIGNILLSLLVLMVAIHAQRPLDFSSFPSILLIATTLRLALNVASTRVVLADGHTGTGAAGQVIQAFADFVIGGNFFVGILVFAILVIINLAVIAKGAGRVSEVSARFTLDAMPGKQMAIDADLNAGLLSSEEAKQRRAEVAAEADFYGAMDGASKFVKGDAIAGLIILAINLIGGIIVGMVQFGLGFGEAADTYVRLSVGDALVAQIPGLLLSLAAAIIVTRSSTSTTMSGEIGRQLNIAQAWAPAALVLFIIGLVPGMPNLIFLTGAALAAGAGVLAYRGTKAAQDSRGQAEAQTAKPAASAAPEAQPITPEDVSDIAQLSLQIGYGLIPLASTESGGNLVSRITAMRRELSRSLGFVVPGVRVRDDLGLAPNAYRLRIGQTIVAEDTAYADRLLALPGHNSQRKLTGIEVKDPSFGLEAIWIQPHQRPEAEADDYTIVDPESVIATHLGQVLQRHAGDLIGPDDVQALLDALAKVAPTLVQTVVPKLVPLHVLTAVIRQLLNDRLPVADMRRILEGLAQFSGASLGIVQQAEALRPSLVPLLLQQISPLSQDLPVVTLSPALEQLLLRTKREADDGLMLDPGFAQRLLHELGEAQNAAQTKGQMLVIVVSNSLRRAFDMFLRPHLPDAFVLGLNDLPETRRIGISRSIDLPDGLTPPALQKG</sequence>
<dbReference type="InterPro" id="IPR001712">
    <property type="entry name" value="T3SS_FHIPEP"/>
</dbReference>
<dbReference type="Gene3D" id="1.10.8.540">
    <property type="entry name" value="FHIPEP family, domain 3"/>
    <property type="match status" value="1"/>
</dbReference>
<keyword evidence="3 7" id="KW-1003">Cell membrane</keyword>
<dbReference type="Gene3D" id="3.40.30.60">
    <property type="entry name" value="FHIPEP family, domain 1"/>
    <property type="match status" value="1"/>
</dbReference>
<dbReference type="InterPro" id="IPR042193">
    <property type="entry name" value="FHIPEP_3"/>
</dbReference>
<feature type="compositionally biased region" description="Low complexity" evidence="8">
    <location>
        <begin position="359"/>
        <end position="377"/>
    </location>
</feature>
<dbReference type="AlphaFoldDB" id="A0A0P7YXA8"/>
<comment type="caution">
    <text evidence="9">The sequence shown here is derived from an EMBL/GenBank/DDBJ whole genome shotgun (WGS) entry which is preliminary data.</text>
</comment>
<reference evidence="9 10" key="1">
    <citation type="submission" date="2015-09" db="EMBL/GenBank/DDBJ databases">
        <title>Identification and resolution of microdiversity through metagenomic sequencing of parallel consortia.</title>
        <authorList>
            <person name="Nelson W.C."/>
            <person name="Romine M.F."/>
            <person name="Lindemann S.R."/>
        </authorList>
    </citation>
    <scope>NUCLEOTIDE SEQUENCE [LARGE SCALE GENOMIC DNA]</scope>
    <source>
        <strain evidence="9">HL-91</strain>
    </source>
</reference>
<dbReference type="InterPro" id="IPR006301">
    <property type="entry name" value="FlhA"/>
</dbReference>
<evidence type="ECO:0000256" key="8">
    <source>
        <dbReference type="SAM" id="MobiDB-lite"/>
    </source>
</evidence>
<dbReference type="GO" id="GO:0005886">
    <property type="term" value="C:plasma membrane"/>
    <property type="evidence" value="ECO:0007669"/>
    <property type="project" value="UniProtKB-SubCell"/>
</dbReference>
<dbReference type="PATRIC" id="fig|1666912.4.peg.1672"/>
<keyword evidence="7" id="KW-1005">Bacterial flagellum biogenesis</keyword>
<dbReference type="NCBIfam" id="TIGR01398">
    <property type="entry name" value="FlhA"/>
    <property type="match status" value="1"/>
</dbReference>
<keyword evidence="5 7" id="KW-1133">Transmembrane helix</keyword>
<dbReference type="PIRSF" id="PIRSF005419">
    <property type="entry name" value="FlhA"/>
    <property type="match status" value="1"/>
</dbReference>
<dbReference type="EMBL" id="LJSG01000002">
    <property type="protein sequence ID" value="KPP95568.1"/>
    <property type="molecule type" value="Genomic_DNA"/>
</dbReference>
<comment type="function">
    <text evidence="7">Required for formation of the rod structure of the flagellar apparatus. Together with FliI and FliH, may constitute the export apparatus of flagellin.</text>
</comment>
<dbReference type="InterPro" id="IPR042196">
    <property type="entry name" value="FHIPEP_4"/>
</dbReference>
<dbReference type="InterPro" id="IPR042194">
    <property type="entry name" value="FHIPEP_1"/>
</dbReference>
<feature type="transmembrane region" description="Helical" evidence="7">
    <location>
        <begin position="34"/>
        <end position="56"/>
    </location>
</feature>
<gene>
    <name evidence="7 9" type="primary">flhA</name>
    <name evidence="9" type="ORF">HLUCCA05_02605</name>
</gene>
<name>A0A0P7YXA8_9RHOB</name>
<keyword evidence="6 7" id="KW-0472">Membrane</keyword>
<evidence type="ECO:0000256" key="6">
    <source>
        <dbReference type="ARBA" id="ARBA00023136"/>
    </source>
</evidence>
<dbReference type="Gene3D" id="3.40.50.12790">
    <property type="entry name" value="FHIPEP family, domain 4"/>
    <property type="match status" value="1"/>
</dbReference>
<feature type="transmembrane region" description="Helical" evidence="7">
    <location>
        <begin position="305"/>
        <end position="324"/>
    </location>
</feature>
<feature type="transmembrane region" description="Helical" evidence="7">
    <location>
        <begin position="230"/>
        <end position="251"/>
    </location>
</feature>
<keyword evidence="9" id="KW-0282">Flagellum</keyword>
<evidence type="ECO:0000256" key="4">
    <source>
        <dbReference type="ARBA" id="ARBA00022692"/>
    </source>
</evidence>
<dbReference type="InterPro" id="IPR025505">
    <property type="entry name" value="FHIPEP_CS"/>
</dbReference>
<evidence type="ECO:0000256" key="7">
    <source>
        <dbReference type="RuleBase" id="RU364093"/>
    </source>
</evidence>
<evidence type="ECO:0000256" key="2">
    <source>
        <dbReference type="ARBA" id="ARBA00008835"/>
    </source>
</evidence>
<dbReference type="STRING" id="1666912.Ga0058931_2152"/>
<evidence type="ECO:0000256" key="1">
    <source>
        <dbReference type="ARBA" id="ARBA00004651"/>
    </source>
</evidence>
<evidence type="ECO:0000313" key="10">
    <source>
        <dbReference type="Proteomes" id="UP000050413"/>
    </source>
</evidence>
<proteinExistence type="inferred from homology"/>
<evidence type="ECO:0000256" key="3">
    <source>
        <dbReference type="ARBA" id="ARBA00022475"/>
    </source>
</evidence>